<keyword evidence="8" id="KW-1185">Reference proteome</keyword>
<evidence type="ECO:0000256" key="1">
    <source>
        <dbReference type="ARBA" id="ARBA00022737"/>
    </source>
</evidence>
<feature type="region of interest" description="Disordered" evidence="5">
    <location>
        <begin position="244"/>
        <end position="300"/>
    </location>
</feature>
<dbReference type="Proteomes" id="UP000076959">
    <property type="component" value="Unassembled WGS sequence"/>
</dbReference>
<organism evidence="7 8">
    <name type="scientific">Bradyrhizobium centrolobii</name>
    <dbReference type="NCBI Taxonomy" id="1505087"/>
    <lineage>
        <taxon>Bacteria</taxon>
        <taxon>Pseudomonadati</taxon>
        <taxon>Pseudomonadota</taxon>
        <taxon>Alphaproteobacteria</taxon>
        <taxon>Hyphomicrobiales</taxon>
        <taxon>Nitrobacteraceae</taxon>
        <taxon>Bradyrhizobium</taxon>
    </lineage>
</organism>
<accession>A0A176YNR3</accession>
<dbReference type="SMART" id="SM00382">
    <property type="entry name" value="AAA"/>
    <property type="match status" value="2"/>
</dbReference>
<keyword evidence="3" id="KW-0067">ATP-binding</keyword>
<keyword evidence="2" id="KW-0547">Nucleotide-binding</keyword>
<evidence type="ECO:0000256" key="5">
    <source>
        <dbReference type="SAM" id="MobiDB-lite"/>
    </source>
</evidence>
<dbReference type="InterPro" id="IPR027417">
    <property type="entry name" value="P-loop_NTPase"/>
</dbReference>
<dbReference type="PANTHER" id="PTHR19211:SF6">
    <property type="entry name" value="BLL7188 PROTEIN"/>
    <property type="match status" value="1"/>
</dbReference>
<evidence type="ECO:0000313" key="7">
    <source>
        <dbReference type="EMBL" id="OAF08358.1"/>
    </source>
</evidence>
<comment type="function">
    <text evidence="4">Involved in beta-(1--&gt;2)glucan export. Transmembrane domains (TMD) form a pore in the inner membrane and the ATP-binding domain (NBD) is responsible for energy generation.</text>
</comment>
<dbReference type="InterPro" id="IPR050611">
    <property type="entry name" value="ABCF"/>
</dbReference>
<dbReference type="Gene3D" id="3.40.50.300">
    <property type="entry name" value="P-loop containing nucleotide triphosphate hydrolases"/>
    <property type="match status" value="2"/>
</dbReference>
<feature type="compositionally biased region" description="Basic and acidic residues" evidence="5">
    <location>
        <begin position="281"/>
        <end position="300"/>
    </location>
</feature>
<evidence type="ECO:0000313" key="8">
    <source>
        <dbReference type="Proteomes" id="UP000076959"/>
    </source>
</evidence>
<dbReference type="Pfam" id="PF00005">
    <property type="entry name" value="ABC_tran"/>
    <property type="match status" value="2"/>
</dbReference>
<evidence type="ECO:0000259" key="6">
    <source>
        <dbReference type="PROSITE" id="PS50893"/>
    </source>
</evidence>
<dbReference type="FunFam" id="3.40.50.300:FF:001320">
    <property type="entry name" value="Heme ABC transporter ATP-binding protein"/>
    <property type="match status" value="1"/>
</dbReference>
<reference evidence="7 8" key="1">
    <citation type="submission" date="2016-03" db="EMBL/GenBank/DDBJ databases">
        <title>Draft Genome Sequence of the Strain BR 10245 (Bradyrhizobium sp.) isolated from nodules of Centrolobium paraense.</title>
        <authorList>
            <person name="Simoes-Araujo J.L.Sr."/>
            <person name="Barauna A.C."/>
            <person name="Silva K."/>
            <person name="Zilli J.E."/>
        </authorList>
    </citation>
    <scope>NUCLEOTIDE SEQUENCE [LARGE SCALE GENOMIC DNA]</scope>
    <source>
        <strain evidence="7 8">BR 10245</strain>
    </source>
</reference>
<gene>
    <name evidence="7" type="ORF">AYJ54_14725</name>
</gene>
<evidence type="ECO:0000256" key="2">
    <source>
        <dbReference type="ARBA" id="ARBA00022741"/>
    </source>
</evidence>
<evidence type="ECO:0000256" key="3">
    <source>
        <dbReference type="ARBA" id="ARBA00022840"/>
    </source>
</evidence>
<dbReference type="FunFam" id="3.40.50.300:FF:000597">
    <property type="entry name" value="ABC transporter ATP-binding protein"/>
    <property type="match status" value="1"/>
</dbReference>
<sequence>MPASIILSRLSLSTPDGRTLFSDIDLTFAAERTGLVGRNGVGKTTLLASISGEHLPQSGRVLINGTIGLLRQEVQLPVGATVIDLFGARQALELLRRAERGDASADEIAEVDWTLEARLASALARVGFDLAPDIELDRLSGGQVTRLRLAALIFAEPDFLLLDEPTNNLDRDGRDAVIDLLAAWRGGAIVVSHDRSLLETMDAIVELTSLGATRYGGNWSSYRDQKAVELAAVRRDLAHAEKHLSEVDRRAQEAAERKARKDSGGRKKRAKGDMPRILAGARKDRSEDTGGKHAQMAERRRAEALDVVDTASRRIEILQPLSVKLPVTHLPAGREVLWLDRVSAGYQPERPVLRDLSFTIVGPERVALVGPNGSGKTTLLKLIAGELRPLSGSLRVGPDFALFDQKVSLLDPSISILENFKRLNPKADLNACHAALARFMFRADAALQIAGSLSGGQLFRAGLACVLGGPTPPSLLILDEPTNHLDIESIEAVEAGLRAYDGALLVVSHDETFLQAIGVARRLDLVNHLAALARGEPATGTARTS</sequence>
<keyword evidence="1" id="KW-0677">Repeat</keyword>
<dbReference type="InterPro" id="IPR003439">
    <property type="entry name" value="ABC_transporter-like_ATP-bd"/>
</dbReference>
<dbReference type="CDD" id="cd03221">
    <property type="entry name" value="ABCF_EF-3"/>
    <property type="match status" value="2"/>
</dbReference>
<dbReference type="AlphaFoldDB" id="A0A176YNR3"/>
<protein>
    <submittedName>
        <fullName evidence="7">ABC transporter</fullName>
    </submittedName>
</protein>
<dbReference type="GO" id="GO:0005524">
    <property type="term" value="F:ATP binding"/>
    <property type="evidence" value="ECO:0007669"/>
    <property type="project" value="UniProtKB-KW"/>
</dbReference>
<dbReference type="GO" id="GO:0016887">
    <property type="term" value="F:ATP hydrolysis activity"/>
    <property type="evidence" value="ECO:0007669"/>
    <property type="project" value="InterPro"/>
</dbReference>
<dbReference type="RefSeq" id="WP_063701186.1">
    <property type="nucleotide sequence ID" value="NZ_LUUB01000062.1"/>
</dbReference>
<feature type="domain" description="ABC transporter" evidence="6">
    <location>
        <begin position="5"/>
        <end position="235"/>
    </location>
</feature>
<dbReference type="PROSITE" id="PS50893">
    <property type="entry name" value="ABC_TRANSPORTER_2"/>
    <property type="match status" value="2"/>
</dbReference>
<proteinExistence type="predicted"/>
<comment type="caution">
    <text evidence="7">The sequence shown here is derived from an EMBL/GenBank/DDBJ whole genome shotgun (WGS) entry which is preliminary data.</text>
</comment>
<dbReference type="PANTHER" id="PTHR19211">
    <property type="entry name" value="ATP-BINDING TRANSPORT PROTEIN-RELATED"/>
    <property type="match status" value="1"/>
</dbReference>
<name>A0A176YNR3_9BRAD</name>
<dbReference type="SUPFAM" id="SSF52540">
    <property type="entry name" value="P-loop containing nucleoside triphosphate hydrolases"/>
    <property type="match status" value="2"/>
</dbReference>
<evidence type="ECO:0000256" key="4">
    <source>
        <dbReference type="ARBA" id="ARBA00024722"/>
    </source>
</evidence>
<dbReference type="OrthoDB" id="9808609at2"/>
<feature type="domain" description="ABC transporter" evidence="6">
    <location>
        <begin position="337"/>
        <end position="542"/>
    </location>
</feature>
<dbReference type="InterPro" id="IPR003593">
    <property type="entry name" value="AAA+_ATPase"/>
</dbReference>
<dbReference type="STRING" id="1505087.AYJ54_14725"/>
<feature type="compositionally biased region" description="Basic and acidic residues" evidence="5">
    <location>
        <begin position="244"/>
        <end position="265"/>
    </location>
</feature>
<dbReference type="EMBL" id="LUUB01000062">
    <property type="protein sequence ID" value="OAF08358.1"/>
    <property type="molecule type" value="Genomic_DNA"/>
</dbReference>